<dbReference type="PROSITE" id="PS51127">
    <property type="entry name" value="BIG1"/>
    <property type="match status" value="1"/>
</dbReference>
<proteinExistence type="inferred from homology"/>
<dbReference type="RefSeq" id="WP_127082620.1">
    <property type="nucleotide sequence ID" value="NZ_RSCL01000010.1"/>
</dbReference>
<evidence type="ECO:0000259" key="2">
    <source>
        <dbReference type="PROSITE" id="PS51127"/>
    </source>
</evidence>
<evidence type="ECO:0000313" key="3">
    <source>
        <dbReference type="EMBL" id="RUT04641.1"/>
    </source>
</evidence>
<dbReference type="AlphaFoldDB" id="A0A433VEV9"/>
<dbReference type="Gene3D" id="2.60.40.10">
    <property type="entry name" value="Immunoglobulins"/>
    <property type="match status" value="1"/>
</dbReference>
<dbReference type="Pfam" id="PF13313">
    <property type="entry name" value="DUF4082"/>
    <property type="match status" value="2"/>
</dbReference>
<reference evidence="3" key="1">
    <citation type="submission" date="2018-12" db="EMBL/GenBank/DDBJ databases">
        <authorList>
            <person name="Will S."/>
            <person name="Neumann-Schaal M."/>
            <person name="Henke P."/>
        </authorList>
    </citation>
    <scope>NUCLEOTIDE SEQUENCE</scope>
    <source>
        <strain evidence="3">PCC 7102</strain>
    </source>
</reference>
<comment type="caution">
    <text evidence="3">The sequence shown here is derived from an EMBL/GenBank/DDBJ whole genome shotgun (WGS) entry which is preliminary data.</text>
</comment>
<dbReference type="Gene3D" id="2.60.40.1120">
    <property type="entry name" value="Carboxypeptidase-like, regulatory domain"/>
    <property type="match status" value="1"/>
</dbReference>
<evidence type="ECO:0000313" key="4">
    <source>
        <dbReference type="Proteomes" id="UP000271624"/>
    </source>
</evidence>
<dbReference type="InterPro" id="IPR003344">
    <property type="entry name" value="Big_1_dom"/>
</dbReference>
<dbReference type="InterPro" id="IPR046540">
    <property type="entry name" value="DMFA2_C"/>
</dbReference>
<dbReference type="InterPro" id="IPR013783">
    <property type="entry name" value="Ig-like_fold"/>
</dbReference>
<name>A0A433VEV9_9CYAN</name>
<dbReference type="Pfam" id="PF02369">
    <property type="entry name" value="Big_1"/>
    <property type="match status" value="1"/>
</dbReference>
<dbReference type="InterPro" id="IPR008964">
    <property type="entry name" value="Invasin/intimin_cell_adhesion"/>
</dbReference>
<dbReference type="Pfam" id="PF20254">
    <property type="entry name" value="DMFA2_C"/>
    <property type="match status" value="1"/>
</dbReference>
<gene>
    <name evidence="3" type="ORF">DSM106972_042100</name>
</gene>
<comment type="similarity">
    <text evidence="1">Belongs to the intimin/invasin family.</text>
</comment>
<dbReference type="InterPro" id="IPR025141">
    <property type="entry name" value="DUF4082"/>
</dbReference>
<reference evidence="3" key="2">
    <citation type="journal article" date="2019" name="Genome Biol. Evol.">
        <title>Day and night: Metabolic profiles and evolutionary relationships of six axenic non-marine cyanobacteria.</title>
        <authorList>
            <person name="Will S.E."/>
            <person name="Henke P."/>
            <person name="Boedeker C."/>
            <person name="Huang S."/>
            <person name="Brinkmann H."/>
            <person name="Rohde M."/>
            <person name="Jarek M."/>
            <person name="Friedl T."/>
            <person name="Seufert S."/>
            <person name="Schumacher M."/>
            <person name="Overmann J."/>
            <person name="Neumann-Schaal M."/>
            <person name="Petersen J."/>
        </authorList>
    </citation>
    <scope>NUCLEOTIDE SEQUENCE [LARGE SCALE GENOMIC DNA]</scope>
    <source>
        <strain evidence="3">PCC 7102</strain>
    </source>
</reference>
<protein>
    <recommendedName>
        <fullName evidence="2">Big-1 domain-containing protein</fullName>
    </recommendedName>
</protein>
<keyword evidence="4" id="KW-1185">Reference proteome</keyword>
<accession>A0A433VEV9</accession>
<dbReference type="Proteomes" id="UP000271624">
    <property type="component" value="Unassembled WGS sequence"/>
</dbReference>
<sequence length="1012" mass="106525">MANQTIFTTQTPSNPDATDGTAYELGMKFQSSAAGQITAIRYWKSPSETGSHIGKVWAGTGGANPLVTVTFANETASGWQEQALTTPLNIQANTTYVVSVNTNNHFAMTTDALATEVTNGNLSSVADNNNGVFGNAGSFPNNSYRNSNYFRDVGFVVTTIPTITKTGGDNQTGTAGAALTNPLVVNIENGGNPQAGVTVNFTVTAGGGSVSPVSAVTNASGQASTVLTLGAASGAIIPISNTVNASVPSIGTVTFNATANPAGVTVVSVFTNQTPSNANVSDNATYELGMKFTSTKAGQITGIRFWKAASETGSHIGKIWSSNGTLLGSVTFANETASGWQTQALSTPVNIDPNTTYVVSVNVNSFFALTYDVLASTITNGAISSVADGNNGVYGNINAFPTNSYRNTNYFRDVVLVIGSTINKVSGDNQSGKVGTALQNPLVVRVEDGNNNPQSGATVTFTVTQGAGTVSNASVVTGSDGQASTTLTLGNIPSGPNSAVIVTATAAGIGSTTFSAKSAPANANAIYLENIKTGTNNWVITNYALDEITGYAAATSVNKGASLPIKVSLKQSGSFQVEVYRLGYYGGLGGRLVSSSGSLTGNTQPACTVDDDPNNPNRTNLVECNWSDSYTIAVGSDWTSGLYIAKLIDQASGKQSAIWFVVRDDSNNSDIVFQSSFTTFQAYNSLGQYSLYAWNSLNGQKAIKVSFDRPFIQTTSKGAWYFDSMLRFERHMVRWLESQSYDVNYITNLDVQANPQIIRQHKVFISVGHDEYWSMQERDAVEQARDANPPVNLAFFSSNTAYWHIRFGNSTNGGQANRIMTCYKSNADPTSPATNKFRLINRPENALLGVMYTGDRSDGLYDTTTNINSPSYSGFDHVVSKSDDLYYANTGLTNGSKLTGLVGFEWDANVNNGAAPSGLVILSQSTVVPSNTDPDVPPGTNYSVSNAVRYTASSGAKVFSTGSNQWMFGLDNGGNSTNLTDPRAKQIAVNVFADMGALPQTPDAGIIVPTSP</sequence>
<feature type="domain" description="Big-1" evidence="2">
    <location>
        <begin position="415"/>
        <end position="519"/>
    </location>
</feature>
<dbReference type="SUPFAM" id="SSF49373">
    <property type="entry name" value="Invasin/intimin cell-adhesion fragments"/>
    <property type="match status" value="2"/>
</dbReference>
<organism evidence="3 4">
    <name type="scientific">Dulcicalothrix desertica PCC 7102</name>
    <dbReference type="NCBI Taxonomy" id="232991"/>
    <lineage>
        <taxon>Bacteria</taxon>
        <taxon>Bacillati</taxon>
        <taxon>Cyanobacteriota</taxon>
        <taxon>Cyanophyceae</taxon>
        <taxon>Nostocales</taxon>
        <taxon>Calotrichaceae</taxon>
        <taxon>Dulcicalothrix</taxon>
    </lineage>
</organism>
<evidence type="ECO:0000256" key="1">
    <source>
        <dbReference type="ARBA" id="ARBA00010116"/>
    </source>
</evidence>
<dbReference type="OrthoDB" id="505641at2"/>
<dbReference type="EMBL" id="RSCL01000010">
    <property type="protein sequence ID" value="RUT04641.1"/>
    <property type="molecule type" value="Genomic_DNA"/>
</dbReference>